<proteinExistence type="predicted"/>
<sequence length="109" mass="12968">MGATVFIGYLERTSLRITLNRIASDALEDLLDDALQGNHPIIYEKIMEVLVLDQINFTDLNNEEFILAVKVIRDCIKRRTELTEWQLYQKRIWEEEIEPLVQQDERYLQ</sequence>
<gene>
    <name evidence="1" type="ORF">J8657_19630</name>
</gene>
<keyword evidence="2" id="KW-1185">Reference proteome</keyword>
<organism evidence="1 2">
    <name type="scientific">Dickeya oryzae</name>
    <dbReference type="NCBI Taxonomy" id="1240404"/>
    <lineage>
        <taxon>Bacteria</taxon>
        <taxon>Pseudomonadati</taxon>
        <taxon>Pseudomonadota</taxon>
        <taxon>Gammaproteobacteria</taxon>
        <taxon>Enterobacterales</taxon>
        <taxon>Pectobacteriaceae</taxon>
        <taxon>Dickeya</taxon>
    </lineage>
</organism>
<accession>A0ABS5BJL3</accession>
<comment type="caution">
    <text evidence="1">The sequence shown here is derived from an EMBL/GenBank/DDBJ whole genome shotgun (WGS) entry which is preliminary data.</text>
</comment>
<protein>
    <submittedName>
        <fullName evidence="1">Uncharacterized protein</fullName>
    </submittedName>
</protein>
<dbReference type="RefSeq" id="WP_012886555.1">
    <property type="nucleotide sequence ID" value="NZ_JAGJWX010000041.1"/>
</dbReference>
<name>A0ABS5BJL3_9GAMM</name>
<evidence type="ECO:0000313" key="1">
    <source>
        <dbReference type="EMBL" id="MBP2859810.1"/>
    </source>
</evidence>
<dbReference type="EMBL" id="JAGJWX010000041">
    <property type="protein sequence ID" value="MBP2859810.1"/>
    <property type="molecule type" value="Genomic_DNA"/>
</dbReference>
<reference evidence="1 2" key="1">
    <citation type="submission" date="2021-04" db="EMBL/GenBank/DDBJ databases">
        <title>Genomic and host-range diversity within the Dickeya zeae complex, identification of D. zeae and D. oryzae members, proposal of two novel subspecies D. zeae subsp. zeae subsp. nov. and D. zeae subsp. dombae subsp. nov.</title>
        <authorList>
            <person name="Van Gijsegem F."/>
            <person name="Hugouvieux-Cotte-Pattat N."/>
        </authorList>
    </citation>
    <scope>NUCLEOTIDE SEQUENCE [LARGE SCALE GENOMIC DNA]</scope>
    <source>
        <strain evidence="1 2">FVG03</strain>
    </source>
</reference>
<evidence type="ECO:0000313" key="2">
    <source>
        <dbReference type="Proteomes" id="UP000810130"/>
    </source>
</evidence>
<dbReference type="Proteomes" id="UP000810130">
    <property type="component" value="Unassembled WGS sequence"/>
</dbReference>